<gene>
    <name evidence="1" type="ORF">J3R30DRAFT_953840</name>
</gene>
<dbReference type="Proteomes" id="UP001150266">
    <property type="component" value="Unassembled WGS sequence"/>
</dbReference>
<name>A0A9W9DWE1_9AGAR</name>
<dbReference type="AlphaFoldDB" id="A0A9W9DWE1"/>
<dbReference type="InterPro" id="IPR036396">
    <property type="entry name" value="Cyt_P450_sf"/>
</dbReference>
<dbReference type="SUPFAM" id="SSF48264">
    <property type="entry name" value="Cytochrome P450"/>
    <property type="match status" value="1"/>
</dbReference>
<protein>
    <submittedName>
        <fullName evidence="1">Uncharacterized protein</fullName>
    </submittedName>
</protein>
<dbReference type="GO" id="GO:0005506">
    <property type="term" value="F:iron ion binding"/>
    <property type="evidence" value="ECO:0007669"/>
    <property type="project" value="InterPro"/>
</dbReference>
<dbReference type="GO" id="GO:0016705">
    <property type="term" value="F:oxidoreductase activity, acting on paired donors, with incorporation or reduction of molecular oxygen"/>
    <property type="evidence" value="ECO:0007669"/>
    <property type="project" value="InterPro"/>
</dbReference>
<keyword evidence="2" id="KW-1185">Reference proteome</keyword>
<dbReference type="GO" id="GO:0020037">
    <property type="term" value="F:heme binding"/>
    <property type="evidence" value="ECO:0007669"/>
    <property type="project" value="InterPro"/>
</dbReference>
<sequence>MIRRKESPTEWDTFKLTFAFYAGNGTSNEKVDIYLLSKRSKYRLNPISPIAIPHEINSDADDKAGSLKNLWSLANSWAILRDARLCPFPYEFLPKRYLEHAEDVFLSDAGNGAQLNSDPRKFVFVYGSYL</sequence>
<organism evidence="1 2">
    <name type="scientific">Lentinula aciculospora</name>
    <dbReference type="NCBI Taxonomy" id="153920"/>
    <lineage>
        <taxon>Eukaryota</taxon>
        <taxon>Fungi</taxon>
        <taxon>Dikarya</taxon>
        <taxon>Basidiomycota</taxon>
        <taxon>Agaricomycotina</taxon>
        <taxon>Agaricomycetes</taxon>
        <taxon>Agaricomycetidae</taxon>
        <taxon>Agaricales</taxon>
        <taxon>Marasmiineae</taxon>
        <taxon>Omphalotaceae</taxon>
        <taxon>Lentinula</taxon>
    </lineage>
</organism>
<evidence type="ECO:0000313" key="2">
    <source>
        <dbReference type="Proteomes" id="UP001150266"/>
    </source>
</evidence>
<evidence type="ECO:0000313" key="1">
    <source>
        <dbReference type="EMBL" id="KAJ4488571.1"/>
    </source>
</evidence>
<dbReference type="GO" id="GO:0004497">
    <property type="term" value="F:monooxygenase activity"/>
    <property type="evidence" value="ECO:0007669"/>
    <property type="project" value="InterPro"/>
</dbReference>
<comment type="caution">
    <text evidence="1">The sequence shown here is derived from an EMBL/GenBank/DDBJ whole genome shotgun (WGS) entry which is preliminary data.</text>
</comment>
<reference evidence="1" key="1">
    <citation type="submission" date="2022-08" db="EMBL/GenBank/DDBJ databases">
        <title>A Global Phylogenomic Analysis of the Shiitake Genus Lentinula.</title>
        <authorList>
            <consortium name="DOE Joint Genome Institute"/>
            <person name="Sierra-Patev S."/>
            <person name="Min B."/>
            <person name="Naranjo-Ortiz M."/>
            <person name="Looney B."/>
            <person name="Konkel Z."/>
            <person name="Slot J.C."/>
            <person name="Sakamoto Y."/>
            <person name="Steenwyk J.L."/>
            <person name="Rokas A."/>
            <person name="Carro J."/>
            <person name="Camarero S."/>
            <person name="Ferreira P."/>
            <person name="Molpeceres G."/>
            <person name="Ruiz-Duenas F.J."/>
            <person name="Serrano A."/>
            <person name="Henrissat B."/>
            <person name="Drula E."/>
            <person name="Hughes K.W."/>
            <person name="Mata J.L."/>
            <person name="Ishikawa N.K."/>
            <person name="Vargas-Isla R."/>
            <person name="Ushijima S."/>
            <person name="Smith C.A."/>
            <person name="Ahrendt S."/>
            <person name="Andreopoulos W."/>
            <person name="He G."/>
            <person name="Labutti K."/>
            <person name="Lipzen A."/>
            <person name="Ng V."/>
            <person name="Riley R."/>
            <person name="Sandor L."/>
            <person name="Barry K."/>
            <person name="Martinez A.T."/>
            <person name="Xiao Y."/>
            <person name="Gibbons J.G."/>
            <person name="Terashima K."/>
            <person name="Grigoriev I.V."/>
            <person name="Hibbett D.S."/>
        </authorList>
    </citation>
    <scope>NUCLEOTIDE SEQUENCE</scope>
    <source>
        <strain evidence="1">JLM2183</strain>
    </source>
</reference>
<proteinExistence type="predicted"/>
<dbReference type="EMBL" id="JAOTPV010000002">
    <property type="protein sequence ID" value="KAJ4488571.1"/>
    <property type="molecule type" value="Genomic_DNA"/>
</dbReference>
<accession>A0A9W9DWE1</accession>